<dbReference type="SUPFAM" id="SSF46894">
    <property type="entry name" value="C-terminal effector domain of the bipartite response regulators"/>
    <property type="match status" value="1"/>
</dbReference>
<name>A0A4R8WPX1_9MICO</name>
<organism evidence="8 9">
    <name type="scientific">Cryobacterium algoritolerans</name>
    <dbReference type="NCBI Taxonomy" id="1259184"/>
    <lineage>
        <taxon>Bacteria</taxon>
        <taxon>Bacillati</taxon>
        <taxon>Actinomycetota</taxon>
        <taxon>Actinomycetes</taxon>
        <taxon>Micrococcales</taxon>
        <taxon>Microbacteriaceae</taxon>
        <taxon>Cryobacterium</taxon>
    </lineage>
</organism>
<keyword evidence="3" id="KW-0238">DNA-binding</keyword>
<evidence type="ECO:0000259" key="6">
    <source>
        <dbReference type="PROSITE" id="PS50043"/>
    </source>
</evidence>
<evidence type="ECO:0000256" key="5">
    <source>
        <dbReference type="PROSITE-ProRule" id="PRU00169"/>
    </source>
</evidence>
<evidence type="ECO:0000313" key="9">
    <source>
        <dbReference type="Proteomes" id="UP000298412"/>
    </source>
</evidence>
<proteinExistence type="predicted"/>
<dbReference type="PROSITE" id="PS50043">
    <property type="entry name" value="HTH_LUXR_2"/>
    <property type="match status" value="1"/>
</dbReference>
<gene>
    <name evidence="8" type="ORF">E3O19_13585</name>
</gene>
<dbReference type="CDD" id="cd17535">
    <property type="entry name" value="REC_NarL-like"/>
    <property type="match status" value="1"/>
</dbReference>
<feature type="domain" description="Response regulatory" evidence="7">
    <location>
        <begin position="3"/>
        <end position="119"/>
    </location>
</feature>
<dbReference type="PANTHER" id="PTHR43214:SF24">
    <property type="entry name" value="TRANSCRIPTIONAL REGULATORY PROTEIN NARL-RELATED"/>
    <property type="match status" value="1"/>
</dbReference>
<dbReference type="PRINTS" id="PR00038">
    <property type="entry name" value="HTHLUXR"/>
</dbReference>
<dbReference type="SMART" id="SM00448">
    <property type="entry name" value="REC"/>
    <property type="match status" value="1"/>
</dbReference>
<dbReference type="InterPro" id="IPR001789">
    <property type="entry name" value="Sig_transdc_resp-reg_receiver"/>
</dbReference>
<dbReference type="CDD" id="cd06170">
    <property type="entry name" value="LuxR_C_like"/>
    <property type="match status" value="1"/>
</dbReference>
<keyword evidence="4" id="KW-0804">Transcription</keyword>
<evidence type="ECO:0000313" key="8">
    <source>
        <dbReference type="EMBL" id="TFC12255.1"/>
    </source>
</evidence>
<evidence type="ECO:0000256" key="3">
    <source>
        <dbReference type="ARBA" id="ARBA00023125"/>
    </source>
</evidence>
<dbReference type="InterPro" id="IPR000792">
    <property type="entry name" value="Tscrpt_reg_LuxR_C"/>
</dbReference>
<dbReference type="GO" id="GO:0000160">
    <property type="term" value="P:phosphorelay signal transduction system"/>
    <property type="evidence" value="ECO:0007669"/>
    <property type="project" value="InterPro"/>
</dbReference>
<feature type="modified residue" description="4-aspartylphosphate" evidence="5">
    <location>
        <position position="54"/>
    </location>
</feature>
<dbReference type="RefSeq" id="WP_134568438.1">
    <property type="nucleotide sequence ID" value="NZ_SOFP01000063.1"/>
</dbReference>
<dbReference type="SUPFAM" id="SSF52172">
    <property type="entry name" value="CheY-like"/>
    <property type="match status" value="1"/>
</dbReference>
<dbReference type="InterPro" id="IPR016032">
    <property type="entry name" value="Sig_transdc_resp-reg_C-effctor"/>
</dbReference>
<keyword evidence="1 5" id="KW-0597">Phosphoprotein</keyword>
<keyword evidence="2" id="KW-0805">Transcription regulation</keyword>
<dbReference type="Proteomes" id="UP000298412">
    <property type="component" value="Unassembled WGS sequence"/>
</dbReference>
<sequence>MIRVFLVDDHEVVRRGIADLINMEADLEVVGEASTARQALARVAATVPDVAVLDVRLPDGSGIDVCRAIRSQNPTVQCLIFTAFDDDEATYAAVLAGASGYVLKDIRGQRLIESIRRAALGEILVTPAVAAHVVSRLGTDRAEPAATLSARERQVLELISRGLTNRQIGEQLELAEKTVKNYVSGLLGKLGMQRRTQAAVFGAGLHNHEPDGGDRIRAFGTGTLAE</sequence>
<dbReference type="Gene3D" id="3.40.50.2300">
    <property type="match status" value="1"/>
</dbReference>
<feature type="domain" description="HTH luxR-type" evidence="6">
    <location>
        <begin position="141"/>
        <end position="206"/>
    </location>
</feature>
<evidence type="ECO:0000256" key="2">
    <source>
        <dbReference type="ARBA" id="ARBA00023015"/>
    </source>
</evidence>
<dbReference type="OrthoDB" id="9808843at2"/>
<accession>A0A4R8WPX1</accession>
<dbReference type="InterPro" id="IPR058245">
    <property type="entry name" value="NreC/VraR/RcsB-like_REC"/>
</dbReference>
<reference evidence="8 9" key="1">
    <citation type="submission" date="2019-03" db="EMBL/GenBank/DDBJ databases">
        <title>Genomics of glacier-inhabiting Cryobacterium strains.</title>
        <authorList>
            <person name="Liu Q."/>
            <person name="Xin Y.-H."/>
        </authorList>
    </citation>
    <scope>NUCLEOTIDE SEQUENCE [LARGE SCALE GENOMIC DNA]</scope>
    <source>
        <strain evidence="8 9">MDT1-3</strain>
    </source>
</reference>
<dbReference type="GO" id="GO:0006355">
    <property type="term" value="P:regulation of DNA-templated transcription"/>
    <property type="evidence" value="ECO:0007669"/>
    <property type="project" value="InterPro"/>
</dbReference>
<evidence type="ECO:0000256" key="1">
    <source>
        <dbReference type="ARBA" id="ARBA00022553"/>
    </source>
</evidence>
<dbReference type="SMART" id="SM00421">
    <property type="entry name" value="HTH_LUXR"/>
    <property type="match status" value="1"/>
</dbReference>
<dbReference type="InterPro" id="IPR039420">
    <property type="entry name" value="WalR-like"/>
</dbReference>
<protein>
    <submittedName>
        <fullName evidence="8">Response regulator transcription factor</fullName>
    </submittedName>
</protein>
<dbReference type="Pfam" id="PF00072">
    <property type="entry name" value="Response_reg"/>
    <property type="match status" value="1"/>
</dbReference>
<comment type="caution">
    <text evidence="8">The sequence shown here is derived from an EMBL/GenBank/DDBJ whole genome shotgun (WGS) entry which is preliminary data.</text>
</comment>
<dbReference type="EMBL" id="SOFP01000063">
    <property type="protein sequence ID" value="TFC12255.1"/>
    <property type="molecule type" value="Genomic_DNA"/>
</dbReference>
<keyword evidence="9" id="KW-1185">Reference proteome</keyword>
<dbReference type="PROSITE" id="PS50110">
    <property type="entry name" value="RESPONSE_REGULATORY"/>
    <property type="match status" value="1"/>
</dbReference>
<dbReference type="GO" id="GO:0003677">
    <property type="term" value="F:DNA binding"/>
    <property type="evidence" value="ECO:0007669"/>
    <property type="project" value="UniProtKB-KW"/>
</dbReference>
<evidence type="ECO:0000259" key="7">
    <source>
        <dbReference type="PROSITE" id="PS50110"/>
    </source>
</evidence>
<dbReference type="Pfam" id="PF00196">
    <property type="entry name" value="GerE"/>
    <property type="match status" value="1"/>
</dbReference>
<dbReference type="PANTHER" id="PTHR43214">
    <property type="entry name" value="TWO-COMPONENT RESPONSE REGULATOR"/>
    <property type="match status" value="1"/>
</dbReference>
<evidence type="ECO:0000256" key="4">
    <source>
        <dbReference type="ARBA" id="ARBA00023163"/>
    </source>
</evidence>
<dbReference type="AlphaFoldDB" id="A0A4R8WPX1"/>
<dbReference type="InterPro" id="IPR011006">
    <property type="entry name" value="CheY-like_superfamily"/>
</dbReference>